<evidence type="ECO:0000313" key="2">
    <source>
        <dbReference type="EMBL" id="QHB38096.1"/>
    </source>
</evidence>
<accession>A0A6B9L8A3</accession>
<reference evidence="2 3" key="1">
    <citation type="submission" date="2019-12" db="EMBL/GenBank/DDBJ databases">
        <authorList>
            <person name="Riley H.L."/>
            <person name="Garlena R.A."/>
            <person name="Russell D.A."/>
            <person name="Pope W.H."/>
            <person name="Jacobs-Sera D."/>
            <person name="Hatfull G.F."/>
        </authorList>
    </citation>
    <scope>NUCLEOTIDE SEQUENCE [LARGE SCALE GENOMIC DNA]</scope>
</reference>
<evidence type="ECO:0000256" key="1">
    <source>
        <dbReference type="SAM" id="MobiDB-lite"/>
    </source>
</evidence>
<gene>
    <name evidence="2" type="primary">69</name>
    <name evidence="2" type="ORF">SEA_NOELLE_69</name>
</gene>
<feature type="region of interest" description="Disordered" evidence="1">
    <location>
        <begin position="29"/>
        <end position="56"/>
    </location>
</feature>
<evidence type="ECO:0000313" key="3">
    <source>
        <dbReference type="Proteomes" id="UP000464282"/>
    </source>
</evidence>
<dbReference type="KEGG" id="vg:64946858"/>
<dbReference type="GeneID" id="64946858"/>
<protein>
    <submittedName>
        <fullName evidence="2">Uncharacterized protein</fullName>
    </submittedName>
</protein>
<sequence length="139" mass="14998">MTLFFPLVLPPAPPPAALPPQPPAVVWNVPGAPDSDRPEPRMGRPGVATRVGRNSPLDLSIKRPGFLFAQTHKGPKGLVGLSVYRSVAVRDSDPAFEPVVDVIAEHNFRLAYSAEIADASMMFGKAEDSYYVTVDSEKT</sequence>
<name>A0A6B9L8A3_9CAUD</name>
<keyword evidence="3" id="KW-1185">Reference proteome</keyword>
<dbReference type="InterPro" id="IPR035405">
    <property type="entry name" value="GP70"/>
</dbReference>
<dbReference type="Pfam" id="PF17429">
    <property type="entry name" value="GP70"/>
    <property type="match status" value="1"/>
</dbReference>
<dbReference type="RefSeq" id="YP_010063060.1">
    <property type="nucleotide sequence ID" value="NC_054801.1"/>
</dbReference>
<organism evidence="2 3">
    <name type="scientific">Mycobacterium phage Noelle</name>
    <dbReference type="NCBI Taxonomy" id="2572317"/>
    <lineage>
        <taxon>Viruses</taxon>
        <taxon>Duplodnaviria</taxon>
        <taxon>Heunggongvirae</taxon>
        <taxon>Uroviricota</taxon>
        <taxon>Caudoviricetes</taxon>
        <taxon>Backyardiganvirus</taxon>
        <taxon>Backyardiganvirus noelle</taxon>
    </lineage>
</organism>
<dbReference type="Proteomes" id="UP000464282">
    <property type="component" value="Segment"/>
</dbReference>
<proteinExistence type="predicted"/>
<dbReference type="EMBL" id="MN813697">
    <property type="protein sequence ID" value="QHB38096.1"/>
    <property type="molecule type" value="Genomic_DNA"/>
</dbReference>